<protein>
    <submittedName>
        <fullName evidence="3">Uncharacterized protein</fullName>
    </submittedName>
</protein>
<feature type="transmembrane region" description="Helical" evidence="2">
    <location>
        <begin position="55"/>
        <end position="78"/>
    </location>
</feature>
<dbReference type="AlphaFoldDB" id="A0A2G3PFN5"/>
<feature type="transmembrane region" description="Helical" evidence="2">
    <location>
        <begin position="85"/>
        <end position="108"/>
    </location>
</feature>
<evidence type="ECO:0000313" key="4">
    <source>
        <dbReference type="Proteomes" id="UP000225108"/>
    </source>
</evidence>
<keyword evidence="2" id="KW-0812">Transmembrane</keyword>
<feature type="compositionally biased region" description="Basic and acidic residues" evidence="1">
    <location>
        <begin position="308"/>
        <end position="325"/>
    </location>
</feature>
<keyword evidence="2" id="KW-0472">Membrane</keyword>
<name>A0A2G3PFN5_WILMA</name>
<comment type="caution">
    <text evidence="3">The sequence shown here is derived from an EMBL/GenBank/DDBJ whole genome shotgun (WGS) entry which is preliminary data.</text>
</comment>
<dbReference type="RefSeq" id="WP_099384896.1">
    <property type="nucleotide sequence ID" value="NZ_PEBD01000012.1"/>
</dbReference>
<feature type="region of interest" description="Disordered" evidence="1">
    <location>
        <begin position="288"/>
        <end position="325"/>
    </location>
</feature>
<organism evidence="3 4">
    <name type="scientific">Williamsia marianensis</name>
    <dbReference type="NCBI Taxonomy" id="85044"/>
    <lineage>
        <taxon>Bacteria</taxon>
        <taxon>Bacillati</taxon>
        <taxon>Actinomycetota</taxon>
        <taxon>Actinomycetes</taxon>
        <taxon>Mycobacteriales</taxon>
        <taxon>Nocardiaceae</taxon>
        <taxon>Williamsia</taxon>
    </lineage>
</organism>
<keyword evidence="2" id="KW-1133">Transmembrane helix</keyword>
<feature type="transmembrane region" description="Helical" evidence="2">
    <location>
        <begin position="152"/>
        <end position="172"/>
    </location>
</feature>
<evidence type="ECO:0000256" key="2">
    <source>
        <dbReference type="SAM" id="Phobius"/>
    </source>
</evidence>
<feature type="transmembrane region" description="Helical" evidence="2">
    <location>
        <begin position="178"/>
        <end position="199"/>
    </location>
</feature>
<gene>
    <name evidence="3" type="ORF">CSW57_22735</name>
</gene>
<evidence type="ECO:0000256" key="1">
    <source>
        <dbReference type="SAM" id="MobiDB-lite"/>
    </source>
</evidence>
<dbReference type="Proteomes" id="UP000225108">
    <property type="component" value="Unassembled WGS sequence"/>
</dbReference>
<feature type="transmembrane region" description="Helical" evidence="2">
    <location>
        <begin position="120"/>
        <end position="140"/>
    </location>
</feature>
<reference evidence="3 4" key="1">
    <citation type="submission" date="2017-10" db="EMBL/GenBank/DDBJ databases">
        <title>The draft genome sequence of Williamsia sp. BULT 1.1 isolated from the semi-arid grassland soils from South Africa.</title>
        <authorList>
            <person name="Kabwe M.H."/>
            <person name="Govender N."/>
            <person name="Mutseka Lunga P."/>
            <person name="Vikram S."/>
            <person name="Makhalanyane T.P."/>
        </authorList>
    </citation>
    <scope>NUCLEOTIDE SEQUENCE [LARGE SCALE GENOMIC DNA]</scope>
    <source>
        <strain evidence="3 4">BULT 1.1</strain>
    </source>
</reference>
<sequence>MGHWFQESIIDNGRLPLFMAYIGFILGFLGIRISVRLIRAEVSWWFNNVTPGGMHIHHVVFGTVLTMLSGLGLIALAINGSQTTLSIFAALFGVGAALVLDEFALIFYLRDVYWAEEGRASIDAVFVAVAVMGLVLLGFHPLDWAGVDTADVVSIVVAVVYSAFVLLLAGVVLLKGKIWTGLIGLFIFPLLLVASIRLARPTSPWARWRYTKRPKKMNAAVKRERRVRRPLIRAKIFLQDLMAGKPDVAHAKSGAEAELDATVHAAPAPGESGELVLAAAISSVGGGSGTIDQLPFDGQTPGSPESADPSRRPHESEHEPVEPHT</sequence>
<evidence type="ECO:0000313" key="3">
    <source>
        <dbReference type="EMBL" id="PHV64620.1"/>
    </source>
</evidence>
<accession>A0A2G3PFN5</accession>
<dbReference type="EMBL" id="PEBD01000012">
    <property type="protein sequence ID" value="PHV64620.1"/>
    <property type="molecule type" value="Genomic_DNA"/>
</dbReference>
<proteinExistence type="predicted"/>
<feature type="transmembrane region" description="Helical" evidence="2">
    <location>
        <begin position="15"/>
        <end position="35"/>
    </location>
</feature>